<feature type="region of interest" description="Disordered" evidence="1">
    <location>
        <begin position="163"/>
        <end position="192"/>
    </location>
</feature>
<dbReference type="EMBL" id="CALNXK010000517">
    <property type="protein sequence ID" value="CAH3187013.1"/>
    <property type="molecule type" value="Genomic_DNA"/>
</dbReference>
<feature type="compositionally biased region" description="Polar residues" evidence="1">
    <location>
        <begin position="181"/>
        <end position="192"/>
    </location>
</feature>
<feature type="region of interest" description="Disordered" evidence="1">
    <location>
        <begin position="1"/>
        <end position="23"/>
    </location>
</feature>
<feature type="compositionally biased region" description="Polar residues" evidence="1">
    <location>
        <begin position="163"/>
        <end position="174"/>
    </location>
</feature>
<keyword evidence="3" id="KW-1185">Reference proteome</keyword>
<organism evidence="2 3">
    <name type="scientific">Porites lobata</name>
    <dbReference type="NCBI Taxonomy" id="104759"/>
    <lineage>
        <taxon>Eukaryota</taxon>
        <taxon>Metazoa</taxon>
        <taxon>Cnidaria</taxon>
        <taxon>Anthozoa</taxon>
        <taxon>Hexacorallia</taxon>
        <taxon>Scleractinia</taxon>
        <taxon>Fungiina</taxon>
        <taxon>Poritidae</taxon>
        <taxon>Porites</taxon>
    </lineage>
</organism>
<feature type="non-terminal residue" evidence="2">
    <location>
        <position position="224"/>
    </location>
</feature>
<evidence type="ECO:0000313" key="2">
    <source>
        <dbReference type="EMBL" id="CAH3187013.1"/>
    </source>
</evidence>
<evidence type="ECO:0000256" key="1">
    <source>
        <dbReference type="SAM" id="MobiDB-lite"/>
    </source>
</evidence>
<reference evidence="2 3" key="1">
    <citation type="submission" date="2022-05" db="EMBL/GenBank/DDBJ databases">
        <authorList>
            <consortium name="Genoscope - CEA"/>
            <person name="William W."/>
        </authorList>
    </citation>
    <scope>NUCLEOTIDE SEQUENCE [LARGE SCALE GENOMIC DNA]</scope>
</reference>
<evidence type="ECO:0000313" key="3">
    <source>
        <dbReference type="Proteomes" id="UP001159405"/>
    </source>
</evidence>
<dbReference type="Proteomes" id="UP001159405">
    <property type="component" value="Unassembled WGS sequence"/>
</dbReference>
<comment type="caution">
    <text evidence="2">The sequence shown here is derived from an EMBL/GenBank/DDBJ whole genome shotgun (WGS) entry which is preliminary data.</text>
</comment>
<proteinExistence type="predicted"/>
<accession>A0ABN8S612</accession>
<protein>
    <submittedName>
        <fullName evidence="2">Uncharacterized protein</fullName>
    </submittedName>
</protein>
<gene>
    <name evidence="2" type="ORF">PLOB_00036536</name>
</gene>
<name>A0ABN8S612_9CNID</name>
<sequence length="224" mass="24383">MGQAASSSLPLRRTSRKIKPKVDPDFEYDYVQQRIDQLDRELAASGLSPRVSQVPSSPGRSSILLRQMTESPATSQPADLTAQTISSELHLAQLQRDKLALELEVLKLRTAAAETKFTDGADPSKSGFYAHIAKQVELCRLEFNDATQIRDAATIFFKHSDLRTSTPQPRSTISAGGGSPSGDTNTRSSKSDATQGKACRQWNYTGSCSCDTASSSYSGHHKCR</sequence>